<reference evidence="2" key="1">
    <citation type="submission" date="2023-07" db="EMBL/GenBank/DDBJ databases">
        <authorList>
            <consortium name="CYATHOMIX"/>
        </authorList>
    </citation>
    <scope>NUCLEOTIDE SEQUENCE</scope>
    <source>
        <strain evidence="2">N/A</strain>
    </source>
</reference>
<proteinExistence type="predicted"/>
<feature type="compositionally biased region" description="Low complexity" evidence="1">
    <location>
        <begin position="268"/>
        <end position="340"/>
    </location>
</feature>
<feature type="region of interest" description="Disordered" evidence="1">
    <location>
        <begin position="234"/>
        <end position="354"/>
    </location>
</feature>
<feature type="compositionally biased region" description="Pro residues" evidence="1">
    <location>
        <begin position="700"/>
        <end position="715"/>
    </location>
</feature>
<feature type="region of interest" description="Disordered" evidence="1">
    <location>
        <begin position="475"/>
        <end position="779"/>
    </location>
</feature>
<dbReference type="GO" id="GO:0005874">
    <property type="term" value="C:microtubule"/>
    <property type="evidence" value="ECO:0007669"/>
    <property type="project" value="InterPro"/>
</dbReference>
<dbReference type="PANTHER" id="PTHR13843">
    <property type="entry name" value="MICROTUBULE-ASSOCIATED PROTEIN"/>
    <property type="match status" value="1"/>
</dbReference>
<dbReference type="GO" id="GO:0030425">
    <property type="term" value="C:dendrite"/>
    <property type="evidence" value="ECO:0007669"/>
    <property type="project" value="TreeGrafter"/>
</dbReference>
<dbReference type="GO" id="GO:0043025">
    <property type="term" value="C:neuronal cell body"/>
    <property type="evidence" value="ECO:0007669"/>
    <property type="project" value="TreeGrafter"/>
</dbReference>
<keyword evidence="3" id="KW-1185">Reference proteome</keyword>
<feature type="compositionally biased region" description="Basic and acidic residues" evidence="1">
    <location>
        <begin position="640"/>
        <end position="672"/>
    </location>
</feature>
<dbReference type="GO" id="GO:0016358">
    <property type="term" value="P:dendrite development"/>
    <property type="evidence" value="ECO:0007669"/>
    <property type="project" value="TreeGrafter"/>
</dbReference>
<dbReference type="GO" id="GO:0008017">
    <property type="term" value="F:microtubule binding"/>
    <property type="evidence" value="ECO:0007669"/>
    <property type="project" value="InterPro"/>
</dbReference>
<dbReference type="GO" id="GO:0005875">
    <property type="term" value="C:microtubule associated complex"/>
    <property type="evidence" value="ECO:0007669"/>
    <property type="project" value="TreeGrafter"/>
</dbReference>
<feature type="compositionally biased region" description="Pro residues" evidence="1">
    <location>
        <begin position="431"/>
        <end position="440"/>
    </location>
</feature>
<dbReference type="Proteomes" id="UP001176961">
    <property type="component" value="Unassembled WGS sequence"/>
</dbReference>
<feature type="compositionally biased region" description="Low complexity" evidence="1">
    <location>
        <begin position="407"/>
        <end position="430"/>
    </location>
</feature>
<dbReference type="PANTHER" id="PTHR13843:SF12">
    <property type="entry name" value="ATPASE F1_V1_A1 COMPLEX ALPHA_BETA SUBUNIT NUCLEOTIDE-BINDING DOMAIN-CONTAINING PROTEIN"/>
    <property type="match status" value="1"/>
</dbReference>
<dbReference type="GO" id="GO:0003779">
    <property type="term" value="F:actin binding"/>
    <property type="evidence" value="ECO:0007669"/>
    <property type="project" value="TreeGrafter"/>
</dbReference>
<dbReference type="GO" id="GO:0031114">
    <property type="term" value="P:regulation of microtubule depolymerization"/>
    <property type="evidence" value="ECO:0007669"/>
    <property type="project" value="TreeGrafter"/>
</dbReference>
<evidence type="ECO:0008006" key="4">
    <source>
        <dbReference type="Google" id="ProtNLM"/>
    </source>
</evidence>
<dbReference type="GO" id="GO:0007409">
    <property type="term" value="P:axonogenesis"/>
    <property type="evidence" value="ECO:0007669"/>
    <property type="project" value="TreeGrafter"/>
</dbReference>
<dbReference type="InterPro" id="IPR026074">
    <property type="entry name" value="MAP1"/>
</dbReference>
<accession>A0AA36GKK0</accession>
<gene>
    <name evidence="2" type="ORF">CYNAS_LOCUS4825</name>
</gene>
<evidence type="ECO:0000313" key="3">
    <source>
        <dbReference type="Proteomes" id="UP001176961"/>
    </source>
</evidence>
<organism evidence="2 3">
    <name type="scientific">Cylicocyclus nassatus</name>
    <name type="common">Nematode worm</name>
    <dbReference type="NCBI Taxonomy" id="53992"/>
    <lineage>
        <taxon>Eukaryota</taxon>
        <taxon>Metazoa</taxon>
        <taxon>Ecdysozoa</taxon>
        <taxon>Nematoda</taxon>
        <taxon>Chromadorea</taxon>
        <taxon>Rhabditida</taxon>
        <taxon>Rhabditina</taxon>
        <taxon>Rhabditomorpha</taxon>
        <taxon>Strongyloidea</taxon>
        <taxon>Strongylidae</taxon>
        <taxon>Cylicocyclus</taxon>
    </lineage>
</organism>
<feature type="compositionally biased region" description="Basic and acidic residues" evidence="1">
    <location>
        <begin position="745"/>
        <end position="757"/>
    </location>
</feature>
<feature type="region of interest" description="Disordered" evidence="1">
    <location>
        <begin position="373"/>
        <end position="463"/>
    </location>
</feature>
<name>A0AA36GKK0_CYLNA</name>
<evidence type="ECO:0000313" key="2">
    <source>
        <dbReference type="EMBL" id="CAJ0592842.1"/>
    </source>
</evidence>
<evidence type="ECO:0000256" key="1">
    <source>
        <dbReference type="SAM" id="MobiDB-lite"/>
    </source>
</evidence>
<dbReference type="GO" id="GO:0000226">
    <property type="term" value="P:microtubule cytoskeleton organization"/>
    <property type="evidence" value="ECO:0007669"/>
    <property type="project" value="InterPro"/>
</dbReference>
<sequence>MRKTMAYVPSSDVPSAFLISTDADAVLLDLLGTFVLLDGGSEKVRFTKHVRQIDANIISAPTKAALTNAVELNKETIVPLVGNFPNVKAAGTDDSVAALLKSVEKVTEGRPAVTPTRFSPKYEPIVISKSLRTGRLELIVLAGDAKEVEALQKAVETGDEKVIEKAAANHGTISVLVWFPAIGTDPIKRVLHTGTAPLARIVSALEKAKALPYLHSPVVSAANAYKEVPVTRQAATHNAPKATANNRTPAVPTRAAPPKPTNNNATSRLAATKRPAAPAAPAPTSRPNTNNARSAPSSAKPSPARLSTAPAAKAKPAGTNGATNKAASVPANRTANAAAKKTNHEAPIQKTTVAPLKGAAMSRAAGAVGKAIGSVTGKTGGESKPAGKPPATQKDKNDKNAKPPSPTGGTAPAPAAHPDAPSPTAEATAPAPTPSPTPAPHPEEAKEPNTTPVAPKPNLDDSVVCLDDVVPDIAIDAPQDPASSDLRPPIELVVIPPTPEPRSQSQRSSVDGILDGATTSPVVSPKPESDKEAEEDQNVLSTDDDRGKISDASVSPKPDQKPAEDSKKEVEDHKPAMPMPEHDEHLDQKKDKDVTPEHPSDLKDTSPDHPPPTAPERSPSPESNRAPSPKDTKPTPQPEPEPKHDEPEPKHDEPMPDHPHVAHDEDAGDSKPPKLYPELPTPDDSHGETPSPLPKDRSPSPKPETPGHAPQPAPVSPVDIHGAPAEPFGLPSIAHPTPPPPASDVRNEGDIPEEFKPPHTPQEPGENGLLDDLEEPPKLMRISMDTDDLNQALEKGATAVADQLAQCLDNLTLTGSNEKLDDKDLTETKAEVAKEISQQMIQEASTPFTAALASTLAEGTEFAKMAASSALDQLVEVASTVSETVVDGVKEAAETVNDKMKAMQTRSSLIEDDGEEERPIKFEETDPVIDNVLESVASDSERVDHALSNGSSDMEVKENGKKHHEVDEEGFRVAADSHDTRLFLPPPSAARGRAPPVPHLSRPLYFELATVPHFNGKCSLPDEQSAVEYFTNIRSANYILHSEDVSPAVLDGWLTGKKHWLNNGHKTRIIPTRHHSALQAFVTENAAQLEEYGLVMNSSLEHNTISINTEEGREDYHMIKIEL</sequence>
<dbReference type="EMBL" id="CATQJL010000112">
    <property type="protein sequence ID" value="CAJ0592842.1"/>
    <property type="molecule type" value="Genomic_DNA"/>
</dbReference>
<dbReference type="AlphaFoldDB" id="A0AA36GKK0"/>
<dbReference type="GO" id="GO:0045202">
    <property type="term" value="C:synapse"/>
    <property type="evidence" value="ECO:0007669"/>
    <property type="project" value="TreeGrafter"/>
</dbReference>
<dbReference type="GO" id="GO:0005829">
    <property type="term" value="C:cytosol"/>
    <property type="evidence" value="ECO:0007669"/>
    <property type="project" value="TreeGrafter"/>
</dbReference>
<protein>
    <recommendedName>
        <fullName evidence="4">Microtubule-associated protein futsch</fullName>
    </recommendedName>
</protein>
<comment type="caution">
    <text evidence="2">The sequence shown here is derived from an EMBL/GenBank/DDBJ whole genome shotgun (WGS) entry which is preliminary data.</text>
</comment>
<feature type="compositionally biased region" description="Basic and acidic residues" evidence="1">
    <location>
        <begin position="558"/>
        <end position="607"/>
    </location>
</feature>